<comment type="similarity">
    <text evidence="5">Belongs to the LapA family.</text>
</comment>
<comment type="caution">
    <text evidence="7">The sequence shown here is derived from an EMBL/GenBank/DDBJ whole genome shotgun (WGS) entry which is preliminary data.</text>
</comment>
<evidence type="ECO:0000256" key="5">
    <source>
        <dbReference type="HAMAP-Rule" id="MF_01948"/>
    </source>
</evidence>
<organism evidence="7 8">
    <name type="scientific">Shewanella schlegeliana</name>
    <dbReference type="NCBI Taxonomy" id="190308"/>
    <lineage>
        <taxon>Bacteria</taxon>
        <taxon>Pseudomonadati</taxon>
        <taxon>Pseudomonadota</taxon>
        <taxon>Gammaproteobacteria</taxon>
        <taxon>Alteromonadales</taxon>
        <taxon>Shewanellaceae</taxon>
        <taxon>Shewanella</taxon>
    </lineage>
</organism>
<sequence>MEQNVKSFIIAFLVAAFFFLALIFGARNEQVVTISYFVAQGEFRLPVVLAFVFLAGFLVSWIFAMYHIAGLKLSLRRANKKLAVYEDKQAAQEQSKSMAIRSTEKEVDA</sequence>
<evidence type="ECO:0000313" key="8">
    <source>
        <dbReference type="Proteomes" id="UP000604898"/>
    </source>
</evidence>
<feature type="transmembrane region" description="Helical" evidence="5">
    <location>
        <begin position="7"/>
        <end position="27"/>
    </location>
</feature>
<evidence type="ECO:0000256" key="1">
    <source>
        <dbReference type="ARBA" id="ARBA00022475"/>
    </source>
</evidence>
<comment type="subcellular location">
    <subcellularLocation>
        <location evidence="5">Cell inner membrane</location>
        <topology evidence="5">Multi-pass membrane protein</topology>
    </subcellularLocation>
</comment>
<keyword evidence="5" id="KW-0175">Coiled coil</keyword>
<dbReference type="Pfam" id="PF06305">
    <property type="entry name" value="LapA_dom"/>
    <property type="match status" value="1"/>
</dbReference>
<protein>
    <recommendedName>
        <fullName evidence="5">Probable lipopolysaccharide assembly protein A</fullName>
    </recommendedName>
</protein>
<name>A0ABS1T2D4_9GAMM</name>
<evidence type="ECO:0000313" key="7">
    <source>
        <dbReference type="EMBL" id="MBL4913982.1"/>
    </source>
</evidence>
<dbReference type="EMBL" id="JAESVD010000006">
    <property type="protein sequence ID" value="MBL4913982.1"/>
    <property type="molecule type" value="Genomic_DNA"/>
</dbReference>
<dbReference type="HAMAP" id="MF_01948">
    <property type="entry name" value="LPS_assembly_LapA"/>
    <property type="match status" value="1"/>
</dbReference>
<keyword evidence="8" id="KW-1185">Reference proteome</keyword>
<gene>
    <name evidence="5" type="primary">lapA</name>
    <name evidence="7" type="ORF">JMA39_12735</name>
</gene>
<accession>A0ABS1T2D4</accession>
<dbReference type="InterPro" id="IPR010445">
    <property type="entry name" value="LapA_dom"/>
</dbReference>
<dbReference type="InterPro" id="IPR032906">
    <property type="entry name" value="LapA"/>
</dbReference>
<keyword evidence="5" id="KW-0997">Cell inner membrane</keyword>
<proteinExistence type="inferred from homology"/>
<evidence type="ECO:0000256" key="3">
    <source>
        <dbReference type="ARBA" id="ARBA00022989"/>
    </source>
</evidence>
<keyword evidence="3 5" id="KW-1133">Transmembrane helix</keyword>
<keyword evidence="1 5" id="KW-1003">Cell membrane</keyword>
<comment type="caution">
    <text evidence="5">Lacks conserved residue(s) required for the propagation of feature annotation.</text>
</comment>
<feature type="coiled-coil region" evidence="5">
    <location>
        <begin position="68"/>
        <end position="95"/>
    </location>
</feature>
<keyword evidence="2 5" id="KW-0812">Transmembrane</keyword>
<feature type="transmembrane region" description="Helical" evidence="5">
    <location>
        <begin position="47"/>
        <end position="71"/>
    </location>
</feature>
<evidence type="ECO:0000259" key="6">
    <source>
        <dbReference type="Pfam" id="PF06305"/>
    </source>
</evidence>
<comment type="function">
    <text evidence="5">Involved in the assembly of lipopolysaccharide (LPS).</text>
</comment>
<dbReference type="Proteomes" id="UP000604898">
    <property type="component" value="Unassembled WGS sequence"/>
</dbReference>
<reference evidence="7 8" key="1">
    <citation type="submission" date="2021-01" db="EMBL/GenBank/DDBJ databases">
        <title>Genome sequence of Shewanella schlegeliana JCM 11561.</title>
        <authorList>
            <person name="Zhang H."/>
            <person name="Li C."/>
        </authorList>
    </citation>
    <scope>NUCLEOTIDE SEQUENCE [LARGE SCALE GENOMIC DNA]</scope>
    <source>
        <strain evidence="7 8">JCM 11561</strain>
    </source>
</reference>
<evidence type="ECO:0000256" key="4">
    <source>
        <dbReference type="ARBA" id="ARBA00023136"/>
    </source>
</evidence>
<keyword evidence="4 5" id="KW-0472">Membrane</keyword>
<evidence type="ECO:0000256" key="2">
    <source>
        <dbReference type="ARBA" id="ARBA00022692"/>
    </source>
</evidence>
<feature type="domain" description="Lipopolysaccharide assembly protein A" evidence="6">
    <location>
        <begin position="28"/>
        <end position="88"/>
    </location>
</feature>